<keyword evidence="3" id="KW-0472">Membrane</keyword>
<proteinExistence type="inferred from homology"/>
<dbReference type="InterPro" id="IPR016024">
    <property type="entry name" value="ARM-type_fold"/>
</dbReference>
<comment type="caution">
    <text evidence="5">The sequence shown here is derived from an EMBL/GenBank/DDBJ whole genome shotgun (WGS) entry which is preliminary data.</text>
</comment>
<feature type="coiled-coil region" evidence="2">
    <location>
        <begin position="1634"/>
        <end position="1686"/>
    </location>
</feature>
<feature type="transmembrane region" description="Helical" evidence="3">
    <location>
        <begin position="1793"/>
        <end position="1812"/>
    </location>
</feature>
<dbReference type="PANTHER" id="PTHR22674:SF6">
    <property type="entry name" value="NTPASE KAP FAMILY P-LOOP DOMAIN-CONTAINING PROTEIN 1"/>
    <property type="match status" value="1"/>
</dbReference>
<dbReference type="InterPro" id="IPR011646">
    <property type="entry name" value="KAP_P-loop"/>
</dbReference>
<feature type="transmembrane region" description="Helical" evidence="3">
    <location>
        <begin position="1824"/>
        <end position="1845"/>
    </location>
</feature>
<sequence length="2297" mass="263040">MTLEQSQYLLSQDLLEWLKDIKTITDDEKKVEALTSFVAELLPSKSTVLQQTLDIAKSLDEFDQVKKVITAIVTYLPESEPKILQKTCKIVQGIQDEKLRSEALITIAPHLPKSQPQWIQEVYKIAQNIENNYYQAKALAFIVTQLSIPESTEILKQALLVIENHERPSELAETLAALASHVPKPLKTEVLTQSLKFVQNIKVDYLQAEALTVITSQITEINPQLLQELLSITQNINYYAGVEAIAFITSNLKEIDSEIIEQFLTIAQNINNEFYQIKGLATIAPHVNEPRRREILKKALDLVRKTRGSTDFISVENITSLINLAALLDKDERTEVFQQALEALPEKIENGVNIFSIIAPQLTEFEPQLLEKTLEIVNNLERGDYQREALVAIAPYLPKSEPILLQQALEIAYKIANEEYDRIKALAAIAPHLKETQCNEVLYLILERIENIWPNFISGVSETLVFIASYLSKSQSKLLQKAFNIVQNLEFGSYDQAIALVALAPHLSKLEPQLLQQALKIAINIKEGASKVVALFAVIPHLPQSKSQLLEKAFEIIQTIEYDNARSRALVAVIPHLSDFESHLLDKSLEIIEKLVSTYDSAKAQALVAVAPQLRKFNPSLLQKALEIAKKINSDEQKDEALAAIAYQLSESEPELLEQYLKIAQNTYYHSHHKHRIAIIPYLREPQQTEFLQKYFSATASSLASAAPCLPEPKRSEVLQEALKMLLDANYSDLLRANELKIIVPLLSKTEQKEKVIEIAKTIKNDTFKGAEILAFVATHLSEFDQVKIFFLEIIERLKAIENDSSKAKALAVVIPYLSKSSPESLDKAFEIAENLQYQSCQFDDLVTLATHLKERECIKLLEQALEKAKDIDSEYQQAQDFASILSQLPKSGSGLPLLYKILEIVKATENELQQANTIAAIAPYLPSEAQVIQQFLDIIFQIKQKQNLIKALNQSAFRFPEEVASRISSYQFSAALEIIKQSRNDSDKTKFISALAPRLSSGLIPTALRVITENIFHPAYRAEAFSNLAPYLPRELRRETLSLIEKSIPGQYHRTQALCNLIPHLYISQIPQTVDIVENKIQDLTLKACILNNVTINLRKGHKNNLYETAEIHSIISKIFSLVKNIITNEQDKTKILTELVTLLPDHDRNGIFEIIYNLKEEDYKAQILSALSLLHNLSKEDSTKIINLADSFKSQSAKCKVLTNFWTQELSDEEFDSISSNIVDIAYVSPILSEKTEILTDLALYSPQKQHKALRAIRELNISYLQYKYLERLVPYLQPDNFLEAQSIAQEIQEEYYRVKSLIALACKFPQVRTEAKRQAQDFKNQTEDFVPQKNYVQGFELLCRLAIEVPEILPEILKDLEKIKPKKELLAEKNQSELENSLTQWQQRQILIVLKPHLPIRIIREIDREQTKGKIPNELWYRSLRILRKTYRDALIGGSFRNDTDLNEDLLNLKDEIDALANMLLMRDLEPPVAVGILGGWGGGKSYILHLMQNRILEVRSEGITEQEAWSENPSSDELYPYVGHIYQIKFDAWTYAKSDLWASLMQTIFFELDRQISLEQQLIKVGIEPCAENSAKIWQVLYQVSEEDRNWFLERVLTVEQLQNFQDSKQKQDFPDNLWQIFTKSQRDSIRSYKETKEELINKEKELQVRKENLLVNLSERDKDLQERLANAEQRLQIRLDEIVADIREKQSSEVKLEPSDNEKKIHLILGYSAVVLERTLGDQGFNKIFDEKIQAEVNKKINLKINIKSDDITKVSSWLKGVVTVAISNNYQSITLYSVREWAKKNKLLIIIFFVCLLLAILLPAGIQFFNNLGSSKVIAQVVGFFTPMLPAIATLQALWTTGKKWYDETQLALNEYKTSYEQALEERVQKLVKKREEEIEESIQEGIEKAIQQDERLIEVNEELASLRNDKINDVETKIANEQKQAEENAKIRQLEGEVLELRNKLEKQQQELPENIYASLGEFISARINNGSYEKRLGIMHQVKQDLAALSYKLLPPPADSKDYAAKIDFLKKAFPRGPARVILYIDDLDRCSPDTVVQVLEAVQLLVKNRLFIAVVAIDERYINRALAKYYQGVLSSQGRPSPADYLEKIIQIPYRVTSIADSALRQYLKSQVAIQDSGISGNKFNEFSPEEFNILVQCCQEVDLSPRSLKRLTNVYKLFKVLNRIQGHKSSAKEQQAILALLAFSGRYPDLMRDLLKDIESRYEEYRNQPINDNLINFFRESLQKHENKYKHHSYLYEELNKLRHDIDKVIPDNLTLEDIKQIFDFVRRFSFVGDIGYDVDYQKGVNF</sequence>
<evidence type="ECO:0000256" key="2">
    <source>
        <dbReference type="SAM" id="Coils"/>
    </source>
</evidence>
<keyword evidence="6" id="KW-1185">Reference proteome</keyword>
<dbReference type="PANTHER" id="PTHR22674">
    <property type="entry name" value="NTPASE, KAP FAMILY P-LOOP DOMAIN-CONTAINING 1"/>
    <property type="match status" value="1"/>
</dbReference>
<dbReference type="Proteomes" id="UP000638897">
    <property type="component" value="Unassembled WGS sequence"/>
</dbReference>
<evidence type="ECO:0000256" key="3">
    <source>
        <dbReference type="SAM" id="Phobius"/>
    </source>
</evidence>
<comment type="similarity">
    <text evidence="1">Belongs to the CpcE/RpcE/PecE family.</text>
</comment>
<evidence type="ECO:0000313" key="5">
    <source>
        <dbReference type="EMBL" id="MBD2174385.1"/>
    </source>
</evidence>
<evidence type="ECO:0000256" key="1">
    <source>
        <dbReference type="ARBA" id="ARBA00009299"/>
    </source>
</evidence>
<keyword evidence="3" id="KW-1133">Transmembrane helix</keyword>
<dbReference type="InterPro" id="IPR052754">
    <property type="entry name" value="NTPase_KAP_P-loop"/>
</dbReference>
<dbReference type="Gene3D" id="1.25.40.10">
    <property type="entry name" value="Tetratricopeptide repeat domain"/>
    <property type="match status" value="2"/>
</dbReference>
<feature type="domain" description="KAP NTPase" evidence="4">
    <location>
        <begin position="1978"/>
        <end position="2165"/>
    </location>
</feature>
<feature type="coiled-coil region" evidence="2">
    <location>
        <begin position="1852"/>
        <end position="1958"/>
    </location>
</feature>
<dbReference type="RefSeq" id="WP_010999687.1">
    <property type="nucleotide sequence ID" value="NZ_JACJQC010000030.1"/>
</dbReference>
<dbReference type="SUPFAM" id="SSF48371">
    <property type="entry name" value="ARM repeat"/>
    <property type="match status" value="1"/>
</dbReference>
<gene>
    <name evidence="5" type="ORF">H6F81_24615</name>
</gene>
<reference evidence="5 6" key="1">
    <citation type="journal article" date="2020" name="ISME J.">
        <title>Comparative genomics reveals insights into cyanobacterial evolution and habitat adaptation.</title>
        <authorList>
            <person name="Chen M.Y."/>
            <person name="Teng W.K."/>
            <person name="Zhao L."/>
            <person name="Hu C.X."/>
            <person name="Zhou Y.K."/>
            <person name="Han B.P."/>
            <person name="Song L.R."/>
            <person name="Shu W.S."/>
        </authorList>
    </citation>
    <scope>NUCLEOTIDE SEQUENCE [LARGE SCALE GENOMIC DNA]</scope>
    <source>
        <strain evidence="5 6">FACHB-318</strain>
    </source>
</reference>
<accession>A0ABR7ZNV8</accession>
<organism evidence="5 6">
    <name type="scientific">Anabaena cylindrica FACHB-318</name>
    <dbReference type="NCBI Taxonomy" id="2692880"/>
    <lineage>
        <taxon>Bacteria</taxon>
        <taxon>Bacillati</taxon>
        <taxon>Cyanobacteriota</taxon>
        <taxon>Cyanophyceae</taxon>
        <taxon>Nostocales</taxon>
        <taxon>Nostocaceae</taxon>
        <taxon>Anabaena</taxon>
    </lineage>
</organism>
<evidence type="ECO:0000313" key="6">
    <source>
        <dbReference type="Proteomes" id="UP000638897"/>
    </source>
</evidence>
<name>A0ABR7ZNV8_ANACY</name>
<dbReference type="InterPro" id="IPR011990">
    <property type="entry name" value="TPR-like_helical_dom_sf"/>
</dbReference>
<evidence type="ECO:0000259" key="4">
    <source>
        <dbReference type="Pfam" id="PF07693"/>
    </source>
</evidence>
<protein>
    <recommendedName>
        <fullName evidence="4">KAP NTPase domain-containing protein</fullName>
    </recommendedName>
</protein>
<dbReference type="Pfam" id="PF07693">
    <property type="entry name" value="KAP_NTPase"/>
    <property type="match status" value="2"/>
</dbReference>
<feature type="domain" description="KAP NTPase" evidence="4">
    <location>
        <begin position="1459"/>
        <end position="1627"/>
    </location>
</feature>
<keyword evidence="2" id="KW-0175">Coiled coil</keyword>
<keyword evidence="3" id="KW-0812">Transmembrane</keyword>
<dbReference type="EMBL" id="JACJQC010000030">
    <property type="protein sequence ID" value="MBD2174385.1"/>
    <property type="molecule type" value="Genomic_DNA"/>
</dbReference>